<sequence length="577" mass="61342">MAKIVISAFAGEKPLILPRLLPETAATEAIGVRLDDGGLTPINGSLLTGETVSANGKTIYRHQNTWLSWPGVIDAVPGPVAQDRLYFTGDGVPKMRVGGVTYPLKVQRPAAAVVAAVSGTGTGDVQSRTYVYTYVTSFGEETAPSPGSVIVDWKPGQTVTLSGLAGPPAGRAITLQRIYRSQTGSSGTYLYLIAERAASAANFVDTVAVDAFQEALPSAGWDEPPDTLTGITSMPNGMMAAFIGRDVYFAEPWRPHTWPEKYVMTCDSDVVGLASIGSVLVVMTKANPYMMSGSHPDSMQSVKLEANFPCINARAIVDLGFAICYPSNDGLISVRASGEVSLVTEQLFRRDDWQALSPQTAIGAQHGNIYLLFYDTTNSAGARDAGALFINVNAAPFLARSGETADALYFEIESSALFFKRSGDMNVYRFDDPAGFPESYSWKSKEYWLPRPGTFGALLVDQGSITDTTAADRIAEERARIIAINAATFASGNLQSAVNEHALGSMALNGDAMLPLPLPLAANISVFADGKLIGTANKIGEVCRLPAKNARCWEIAVQSNLPIGSISLATAVSELRG</sequence>
<dbReference type="AlphaFoldDB" id="A0A0D0JUB7"/>
<dbReference type="OrthoDB" id="8871616at2"/>
<accession>A0A0D0JUB7</accession>
<gene>
    <name evidence="1" type="ORF">RU07_20600</name>
</gene>
<name>A0A0D0JUB7_AGRTU</name>
<dbReference type="Proteomes" id="UP000035017">
    <property type="component" value="Unassembled WGS sequence"/>
</dbReference>
<organism evidence="1 2">
    <name type="scientific">Agrobacterium tumefaciens</name>
    <dbReference type="NCBI Taxonomy" id="358"/>
    <lineage>
        <taxon>Bacteria</taxon>
        <taxon>Pseudomonadati</taxon>
        <taxon>Pseudomonadota</taxon>
        <taxon>Alphaproteobacteria</taxon>
        <taxon>Hyphomicrobiales</taxon>
        <taxon>Rhizobiaceae</taxon>
        <taxon>Rhizobium/Agrobacterium group</taxon>
        <taxon>Agrobacterium</taxon>
        <taxon>Agrobacterium tumefaciens complex</taxon>
    </lineage>
</organism>
<evidence type="ECO:0000313" key="2">
    <source>
        <dbReference type="Proteomes" id="UP000035017"/>
    </source>
</evidence>
<reference evidence="1 2" key="1">
    <citation type="submission" date="2014-12" db="EMBL/GenBank/DDBJ databases">
        <title>16Stimator: statistical estimation of ribosomal gene copy numbers from draft genome assemblies.</title>
        <authorList>
            <person name="Perisin M.A."/>
            <person name="Vetter M."/>
            <person name="Gilbert J.A."/>
            <person name="Bergelson J."/>
        </authorList>
    </citation>
    <scope>NUCLEOTIDE SEQUENCE [LARGE SCALE GENOMIC DNA]</scope>
    <source>
        <strain evidence="1 2">MEJ076</strain>
    </source>
</reference>
<protein>
    <submittedName>
        <fullName evidence="1">Uncharacterized protein</fullName>
    </submittedName>
</protein>
<comment type="caution">
    <text evidence="1">The sequence shown here is derived from an EMBL/GenBank/DDBJ whole genome shotgun (WGS) entry which is preliminary data.</text>
</comment>
<dbReference type="EMBL" id="JXQV01000030">
    <property type="protein sequence ID" value="KIP99075.1"/>
    <property type="molecule type" value="Genomic_DNA"/>
</dbReference>
<proteinExistence type="predicted"/>
<evidence type="ECO:0000313" key="1">
    <source>
        <dbReference type="EMBL" id="KIP99075.1"/>
    </source>
</evidence>